<protein>
    <submittedName>
        <fullName evidence="7">Dihydrodipicolinate synthase family protein</fullName>
    </submittedName>
</protein>
<dbReference type="PANTHER" id="PTHR12128:SF66">
    <property type="entry name" value="4-HYDROXY-2-OXOGLUTARATE ALDOLASE, MITOCHONDRIAL"/>
    <property type="match status" value="1"/>
</dbReference>
<feature type="binding site" evidence="6">
    <location>
        <position position="208"/>
    </location>
    <ligand>
        <name>pyruvate</name>
        <dbReference type="ChEBI" id="CHEBI:15361"/>
    </ligand>
</feature>
<dbReference type="PROSITE" id="PS00666">
    <property type="entry name" value="DHDPS_2"/>
    <property type="match status" value="1"/>
</dbReference>
<dbReference type="PANTHER" id="PTHR12128">
    <property type="entry name" value="DIHYDRODIPICOLINATE SYNTHASE"/>
    <property type="match status" value="1"/>
</dbReference>
<dbReference type="OrthoDB" id="9782828at2"/>
<evidence type="ECO:0000256" key="5">
    <source>
        <dbReference type="PIRSR" id="PIRSR001365-1"/>
    </source>
</evidence>
<dbReference type="EMBL" id="LOJF01000012">
    <property type="protein sequence ID" value="KUH57730.1"/>
    <property type="molecule type" value="Genomic_DNA"/>
</dbReference>
<evidence type="ECO:0000256" key="2">
    <source>
        <dbReference type="ARBA" id="ARBA00023239"/>
    </source>
</evidence>
<dbReference type="RefSeq" id="WP_059056060.1">
    <property type="nucleotide sequence ID" value="NZ_LOJF01000012.1"/>
</dbReference>
<evidence type="ECO:0000256" key="4">
    <source>
        <dbReference type="PIRNR" id="PIRNR001365"/>
    </source>
</evidence>
<organism evidence="7 8">
    <name type="scientific">Tractidigestivibacter scatoligenes</name>
    <name type="common">Olsenella scatoligenes</name>
    <dbReference type="NCBI Taxonomy" id="1299998"/>
    <lineage>
        <taxon>Bacteria</taxon>
        <taxon>Bacillati</taxon>
        <taxon>Actinomycetota</taxon>
        <taxon>Coriobacteriia</taxon>
        <taxon>Coriobacteriales</taxon>
        <taxon>Atopobiaceae</taxon>
        <taxon>Tractidigestivibacter</taxon>
    </lineage>
</organism>
<sequence length="298" mass="31580">MSTFSGVIVPMVTPFRRDEGQTINYEAGEQLVERIIAGGASGIFTFGSNGEFHVCTPDEKIEFSKFVIEKVAGRVPVYVGTGSCSTREAVEMSKRAEDAGASAVSVINPYFMKVSDAEIEGYYEAVAESVKIPVLMYNIPKSTGTNLSPEVVARVAEIDNVKGVKDSSGNMENLAAYVEAARGKDVDVLVGSDGKISAAHALGASGAIAGTANLITNVVVSLWRALEEGDSEAAASYQADVEPIRDVLHMGSTPQTLKRALELAGVPVGPARRPVAETTPEVDEKVRAMLDHYGIAHE</sequence>
<comment type="similarity">
    <text evidence="1 4">Belongs to the DapA family.</text>
</comment>
<dbReference type="AlphaFoldDB" id="A0A100YU46"/>
<evidence type="ECO:0000256" key="6">
    <source>
        <dbReference type="PIRSR" id="PIRSR001365-2"/>
    </source>
</evidence>
<dbReference type="GO" id="GO:0044281">
    <property type="term" value="P:small molecule metabolic process"/>
    <property type="evidence" value="ECO:0007669"/>
    <property type="project" value="UniProtKB-ARBA"/>
</dbReference>
<name>A0A100YU46_TRASO</name>
<dbReference type="InterPro" id="IPR002220">
    <property type="entry name" value="DapA-like"/>
</dbReference>
<evidence type="ECO:0000313" key="7">
    <source>
        <dbReference type="EMBL" id="KUH57730.1"/>
    </source>
</evidence>
<feature type="active site" description="Schiff-base intermediate with substrate" evidence="5">
    <location>
        <position position="165"/>
    </location>
</feature>
<dbReference type="InterPro" id="IPR013785">
    <property type="entry name" value="Aldolase_TIM"/>
</dbReference>
<gene>
    <name evidence="7" type="ORF">AUL39_10515</name>
</gene>
<dbReference type="PIRSF" id="PIRSF001365">
    <property type="entry name" value="DHDPS"/>
    <property type="match status" value="1"/>
</dbReference>
<keyword evidence="3" id="KW-0704">Schiff base</keyword>
<evidence type="ECO:0000256" key="1">
    <source>
        <dbReference type="ARBA" id="ARBA00007592"/>
    </source>
</evidence>
<reference evidence="7 8" key="1">
    <citation type="submission" date="2015-12" db="EMBL/GenBank/DDBJ databases">
        <title>Draft Genome Sequence of Olsenella scatoligenes SK9K4T; a Producer of 3-Methylindole- (skatole) and 4-Methylphenol- (p-cresol) Isolated from Pig Feces.</title>
        <authorList>
            <person name="Li X."/>
            <person name="Borg B."/>
            <person name="Canibe N."/>
        </authorList>
    </citation>
    <scope>NUCLEOTIDE SEQUENCE [LARGE SCALE GENOMIC DNA]</scope>
    <source>
        <strain evidence="7 8">SK9K4</strain>
    </source>
</reference>
<dbReference type="CDD" id="cd00408">
    <property type="entry name" value="DHDPS-like"/>
    <property type="match status" value="1"/>
</dbReference>
<dbReference type="InterPro" id="IPR020625">
    <property type="entry name" value="Schiff_base-form_aldolases_AS"/>
</dbReference>
<dbReference type="SMART" id="SM01130">
    <property type="entry name" value="DHDPS"/>
    <property type="match status" value="1"/>
</dbReference>
<dbReference type="PRINTS" id="PR00146">
    <property type="entry name" value="DHPICSNTHASE"/>
</dbReference>
<proteinExistence type="inferred from homology"/>
<dbReference type="STRING" id="1299998.AUL39_10515"/>
<comment type="caution">
    <text evidence="7">The sequence shown here is derived from an EMBL/GenBank/DDBJ whole genome shotgun (WGS) entry which is preliminary data.</text>
</comment>
<dbReference type="SUPFAM" id="SSF51569">
    <property type="entry name" value="Aldolase"/>
    <property type="match status" value="1"/>
</dbReference>
<evidence type="ECO:0000313" key="8">
    <source>
        <dbReference type="Proteomes" id="UP000054078"/>
    </source>
</evidence>
<keyword evidence="2 4" id="KW-0456">Lyase</keyword>
<keyword evidence="8" id="KW-1185">Reference proteome</keyword>
<dbReference type="Gene3D" id="3.20.20.70">
    <property type="entry name" value="Aldolase class I"/>
    <property type="match status" value="1"/>
</dbReference>
<dbReference type="Proteomes" id="UP000054078">
    <property type="component" value="Unassembled WGS sequence"/>
</dbReference>
<accession>A0A100YU46</accession>
<feature type="active site" description="Proton donor/acceptor" evidence="5">
    <location>
        <position position="137"/>
    </location>
</feature>
<dbReference type="GO" id="GO:0008840">
    <property type="term" value="F:4-hydroxy-tetrahydrodipicolinate synthase activity"/>
    <property type="evidence" value="ECO:0007669"/>
    <property type="project" value="TreeGrafter"/>
</dbReference>
<dbReference type="Pfam" id="PF00701">
    <property type="entry name" value="DHDPS"/>
    <property type="match status" value="1"/>
</dbReference>
<evidence type="ECO:0000256" key="3">
    <source>
        <dbReference type="ARBA" id="ARBA00023270"/>
    </source>
</evidence>